<feature type="compositionally biased region" description="Basic residues" evidence="1">
    <location>
        <begin position="1"/>
        <end position="19"/>
    </location>
</feature>
<name>B2T0U4_PARPJ</name>
<feature type="region of interest" description="Disordered" evidence="1">
    <location>
        <begin position="1"/>
        <end position="21"/>
    </location>
</feature>
<sequence>MSRSRHPSSRQSRKPRHSRATLLPLPASATSMCSLKFHACLTIVRVGFGNAEHLVELASVMYIAYLLQHKGYGTQPVERFHEAEDAMECVNRRGLETGTWRLDDAAYPRFAELLTLHDRQLADAPAHVIITAEDELMRFIGSTTPSPLPPPPG</sequence>
<evidence type="ECO:0000256" key="1">
    <source>
        <dbReference type="SAM" id="MobiDB-lite"/>
    </source>
</evidence>
<dbReference type="KEGG" id="bpy:Bphyt_0235"/>
<reference evidence="2 3" key="1">
    <citation type="journal article" date="2011" name="J. Bacteriol.">
        <title>Complete genome sequence of the plant growth-promoting endophyte Burkholderia phytofirmans strain PsJN.</title>
        <authorList>
            <person name="Weilharter A."/>
            <person name="Mitter B."/>
            <person name="Shin M.V."/>
            <person name="Chain P.S."/>
            <person name="Nowak J."/>
            <person name="Sessitsch A."/>
        </authorList>
    </citation>
    <scope>NUCLEOTIDE SEQUENCE [LARGE SCALE GENOMIC DNA]</scope>
    <source>
        <strain evidence="3">DSM 17436 / LMG 22146 / PsJN</strain>
    </source>
</reference>
<dbReference type="Proteomes" id="UP000001739">
    <property type="component" value="Chromosome 1"/>
</dbReference>
<dbReference type="AlphaFoldDB" id="B2T0U4"/>
<dbReference type="eggNOG" id="ENOG50316WD">
    <property type="taxonomic scope" value="Bacteria"/>
</dbReference>
<dbReference type="EMBL" id="CP001052">
    <property type="protein sequence ID" value="ACD14664.1"/>
    <property type="molecule type" value="Genomic_DNA"/>
</dbReference>
<organism evidence="2 3">
    <name type="scientific">Paraburkholderia phytofirmans (strain DSM 17436 / LMG 22146 / PsJN)</name>
    <name type="common">Burkholderia phytofirmans</name>
    <dbReference type="NCBI Taxonomy" id="398527"/>
    <lineage>
        <taxon>Bacteria</taxon>
        <taxon>Pseudomonadati</taxon>
        <taxon>Pseudomonadota</taxon>
        <taxon>Betaproteobacteria</taxon>
        <taxon>Burkholderiales</taxon>
        <taxon>Burkholderiaceae</taxon>
        <taxon>Paraburkholderia</taxon>
    </lineage>
</organism>
<gene>
    <name evidence="2" type="ordered locus">Bphyt_0235</name>
</gene>
<proteinExistence type="predicted"/>
<evidence type="ECO:0000313" key="2">
    <source>
        <dbReference type="EMBL" id="ACD14664.1"/>
    </source>
</evidence>
<accession>B2T0U4</accession>
<evidence type="ECO:0000313" key="3">
    <source>
        <dbReference type="Proteomes" id="UP000001739"/>
    </source>
</evidence>
<dbReference type="HOGENOM" id="CLU_109720_2_0_4"/>
<protein>
    <submittedName>
        <fullName evidence="2">Transcriptional regulator, fis family</fullName>
    </submittedName>
</protein>